<name>A0ABT0HE23_9BACT</name>
<keyword evidence="1" id="KW-0378">Hydrolase</keyword>
<dbReference type="InterPro" id="IPR026444">
    <property type="entry name" value="Secre_tail"/>
</dbReference>
<organism evidence="5 6">
    <name type="scientific">Spirosoma liriopis</name>
    <dbReference type="NCBI Taxonomy" id="2937440"/>
    <lineage>
        <taxon>Bacteria</taxon>
        <taxon>Pseudomonadati</taxon>
        <taxon>Bacteroidota</taxon>
        <taxon>Cytophagia</taxon>
        <taxon>Cytophagales</taxon>
        <taxon>Cytophagaceae</taxon>
        <taxon>Spirosoma</taxon>
    </lineage>
</organism>
<dbReference type="Proteomes" id="UP001202180">
    <property type="component" value="Unassembled WGS sequence"/>
</dbReference>
<dbReference type="InterPro" id="IPR036514">
    <property type="entry name" value="SGNH_hydro_sf"/>
</dbReference>
<evidence type="ECO:0000313" key="5">
    <source>
        <dbReference type="EMBL" id="MCK8490240.1"/>
    </source>
</evidence>
<dbReference type="Pfam" id="PF18962">
    <property type="entry name" value="Por_Secre_tail"/>
    <property type="match status" value="1"/>
</dbReference>
<keyword evidence="2" id="KW-0732">Signal</keyword>
<proteinExistence type="predicted"/>
<evidence type="ECO:0000256" key="1">
    <source>
        <dbReference type="ARBA" id="ARBA00022801"/>
    </source>
</evidence>
<evidence type="ECO:0000313" key="6">
    <source>
        <dbReference type="Proteomes" id="UP001202180"/>
    </source>
</evidence>
<accession>A0ABT0HE23</accession>
<keyword evidence="6" id="KW-1185">Reference proteome</keyword>
<dbReference type="SUPFAM" id="SSF52266">
    <property type="entry name" value="SGNH hydrolase"/>
    <property type="match status" value="1"/>
</dbReference>
<evidence type="ECO:0000259" key="4">
    <source>
        <dbReference type="Pfam" id="PF18962"/>
    </source>
</evidence>
<reference evidence="5 6" key="1">
    <citation type="submission" date="2022-04" db="EMBL/GenBank/DDBJ databases">
        <title>Spirosoma sp. strain RP8 genome sequencing and assembly.</title>
        <authorList>
            <person name="Jung Y."/>
        </authorList>
    </citation>
    <scope>NUCLEOTIDE SEQUENCE [LARGE SCALE GENOMIC DNA]</scope>
    <source>
        <strain evidence="5 6">RP8</strain>
    </source>
</reference>
<dbReference type="RefSeq" id="WP_248475118.1">
    <property type="nucleotide sequence ID" value="NZ_JALPRF010000001.1"/>
</dbReference>
<feature type="domain" description="Secretion system C-terminal sorting" evidence="4">
    <location>
        <begin position="835"/>
        <end position="908"/>
    </location>
</feature>
<dbReference type="InterPro" id="IPR005181">
    <property type="entry name" value="SASA"/>
</dbReference>
<gene>
    <name evidence="5" type="ORF">M0L20_00170</name>
</gene>
<feature type="domain" description="Sialate O-acetylesterase" evidence="3">
    <location>
        <begin position="123"/>
        <end position="328"/>
    </location>
</feature>
<dbReference type="EMBL" id="JALPRF010000001">
    <property type="protein sequence ID" value="MCK8490240.1"/>
    <property type="molecule type" value="Genomic_DNA"/>
</dbReference>
<feature type="chain" id="PRO_5046662532" evidence="2">
    <location>
        <begin position="23"/>
        <end position="913"/>
    </location>
</feature>
<feature type="signal peptide" evidence="2">
    <location>
        <begin position="1"/>
        <end position="22"/>
    </location>
</feature>
<protein>
    <submittedName>
        <fullName evidence="5">T9SS type A sorting domain-containing protein</fullName>
    </submittedName>
</protein>
<comment type="caution">
    <text evidence="5">The sequence shown here is derived from an EMBL/GenBank/DDBJ whole genome shotgun (WGS) entry which is preliminary data.</text>
</comment>
<evidence type="ECO:0000256" key="2">
    <source>
        <dbReference type="SAM" id="SignalP"/>
    </source>
</evidence>
<dbReference type="Pfam" id="PF03629">
    <property type="entry name" value="SASA"/>
    <property type="match status" value="1"/>
</dbReference>
<sequence>MKSVFVSCWFFLMGFYSFQTSAQIQVSFPVSRAVFQRNTNNEATIRVNGYFTTPVTRIDARVQARDGQGTSTDWVTIQNNPTGGNYAGDLTVKGGWYNLEVRGMNGDQQVGGSTIVERVGAGEVFVIAGQSNGQGVYDDMPSASDDRINCVNYFDPSESQNDPPMDVLNLFSHVNQGGRITPRGVGSWCWGRVGDMLAQRLNVPIMFFNAGYIGTAVKNWRESAENGRTESIYSQGLYYADGQPYANLRIALQFYINMLGVRAILWQQGEAENFDNTSQGSYYNHLQYVINRSRQDANKNIAWVVARVSYSGDSRGARPQILAAQNQIISSVSNVFPGPETDNIQIPRQRPPRTIFDDVHFDVNGLYEVANVWNNSLNDGFFANAQPISPTPAPTVTVSCAGTNQLSIAVNGSFSSVTWNTGEGGQRITKGAGQYRAKVKDAAGNVLFSPVVRVASAPSIQASGPTTFCAGNSVTLRTDYDNNIQWNNNNTSQQLSVNSSGDYSVQYRDVSGCTFVSGTTSVRVNPLPAIPTVTAQQTTTFCQGGNTTLSANEVAGYRYRWNSGQTDRNITVQTAGAYTVTATDQNGCTSPQSQSIAVVVNPLPATPVIAASGNTTFCADQRVTLTSTENTAYQWTNGATSRAVTINQSGVYTVRTQNQFSCFSAPSNAITIRVNPLPNSPTLTANGPTTFCDGNQVALTATSNLRPLWSTGDSVQTIQVRQSGSYSARVRDNNGCFSPLATAIAVDVKPLPSVPSVTQIGTYTLEAMGSLSGDFYRWYINTDTLAVQTAIIKAGRSGSYAAQAFIRYSPTLTCFSDPSARLNFVVDDSNQGLSIYPNPSPDKIITLETLNNLANATIRIFTVSGREVETIFLPSIEDRKSIDLQKLAPGMYIMQINAINYSASRRFLVGMGN</sequence>
<evidence type="ECO:0000259" key="3">
    <source>
        <dbReference type="Pfam" id="PF03629"/>
    </source>
</evidence>
<dbReference type="Gene3D" id="3.40.50.1110">
    <property type="entry name" value="SGNH hydrolase"/>
    <property type="match status" value="1"/>
</dbReference>
<dbReference type="NCBIfam" id="TIGR04183">
    <property type="entry name" value="Por_Secre_tail"/>
    <property type="match status" value="1"/>
</dbReference>